<proteinExistence type="inferred from homology"/>
<keyword evidence="3" id="KW-0274">FAD</keyword>
<name>A0A395T0J2_9HYPO</name>
<protein>
    <submittedName>
        <fullName evidence="5">FAD nad p-binding domain-containing</fullName>
    </submittedName>
</protein>
<dbReference type="InterPro" id="IPR051209">
    <property type="entry name" value="FAD-bind_Monooxygenase_sf"/>
</dbReference>
<evidence type="ECO:0000313" key="6">
    <source>
        <dbReference type="Proteomes" id="UP000266234"/>
    </source>
</evidence>
<dbReference type="Gene3D" id="3.50.50.60">
    <property type="entry name" value="FAD/NAD(P)-binding domain"/>
    <property type="match status" value="2"/>
</dbReference>
<dbReference type="PANTHER" id="PTHR42877:SF7">
    <property type="entry name" value="FLAVIN-BINDING MONOOXYGENASE-RELATED"/>
    <property type="match status" value="1"/>
</dbReference>
<evidence type="ECO:0000256" key="3">
    <source>
        <dbReference type="ARBA" id="ARBA00022827"/>
    </source>
</evidence>
<sequence length="590" mass="66616">MAPSAITPVHSDNSSQNGIQAVGGAYQINEQPLGTRKKMRVIIIGAGVSGLNFFKMSETKLSNLEVQCYEKNDDIGGTWLENRYAGCACDIPSVNYQYSWKPTIWSKYYSESPEIWQYLKTIEQENNFVQKYVKLMHTIISAEWKDEDGQWTITVRNNVTGEIIVDHCDIFLNGGGVLNNWKWPTVPGLHDFQGKLMHSANWDQSYDFTGKNIAVIGAGSSGVQIVASLYERVGHLYTWVRSPTWITAGFAQDFAAEDGRNFLYSDEQKEYLRTNPEAYLAYRKMIEEELNQRFSLIIKGTDEAAKARKYSESEMKRRMAKNPDLAEKIIPKNFAVGCRRPTPGNGYLEALVGDKTTCFTETIKAVTPTGFIDHTGVEHAVDAIICATGFDTSWIPRFPIVVNGSDLRDTWTNEGVSTYLSVAVPDVPNYFTFCGPYGPLGHGSFFPIIERYTDYIINTISKMQTEGIKSLRPKKKVAQDFLNHASEFLKRTAWTDSCSSWFKNGQPENTPTIYPGSRVSFLRLLKTPRYEDYDIIYDQENTFAFLGNGFAIEEVDGSDTTYYLGELKQDFDSSYLKARLRGTAENATIL</sequence>
<keyword evidence="4" id="KW-0560">Oxidoreductase</keyword>
<reference evidence="5 6" key="1">
    <citation type="journal article" date="2018" name="PLoS Pathog.">
        <title>Evolution of structural diversity of trichothecenes, a family of toxins produced by plant pathogenic and entomopathogenic fungi.</title>
        <authorList>
            <person name="Proctor R.H."/>
            <person name="McCormick S.P."/>
            <person name="Kim H.S."/>
            <person name="Cardoza R.E."/>
            <person name="Stanley A.M."/>
            <person name="Lindo L."/>
            <person name="Kelly A."/>
            <person name="Brown D.W."/>
            <person name="Lee T."/>
            <person name="Vaughan M.M."/>
            <person name="Alexander N.J."/>
            <person name="Busman M."/>
            <person name="Gutierrez S."/>
        </authorList>
    </citation>
    <scope>NUCLEOTIDE SEQUENCE [LARGE SCALE GENOMIC DNA]</scope>
    <source>
        <strain evidence="5 6">NRRL 20695</strain>
    </source>
</reference>
<dbReference type="AlphaFoldDB" id="A0A395T0J2"/>
<evidence type="ECO:0000256" key="2">
    <source>
        <dbReference type="ARBA" id="ARBA00022630"/>
    </source>
</evidence>
<organism evidence="5 6">
    <name type="scientific">Fusarium longipes</name>
    <dbReference type="NCBI Taxonomy" id="694270"/>
    <lineage>
        <taxon>Eukaryota</taxon>
        <taxon>Fungi</taxon>
        <taxon>Dikarya</taxon>
        <taxon>Ascomycota</taxon>
        <taxon>Pezizomycotina</taxon>
        <taxon>Sordariomycetes</taxon>
        <taxon>Hypocreomycetidae</taxon>
        <taxon>Hypocreales</taxon>
        <taxon>Nectriaceae</taxon>
        <taxon>Fusarium</taxon>
    </lineage>
</organism>
<keyword evidence="6" id="KW-1185">Reference proteome</keyword>
<dbReference type="InterPro" id="IPR036188">
    <property type="entry name" value="FAD/NAD-bd_sf"/>
</dbReference>
<dbReference type="GO" id="GO:0004499">
    <property type="term" value="F:N,N-dimethylaniline monooxygenase activity"/>
    <property type="evidence" value="ECO:0007669"/>
    <property type="project" value="InterPro"/>
</dbReference>
<dbReference type="GO" id="GO:0050661">
    <property type="term" value="F:NADP binding"/>
    <property type="evidence" value="ECO:0007669"/>
    <property type="project" value="InterPro"/>
</dbReference>
<dbReference type="Pfam" id="PF00743">
    <property type="entry name" value="FMO-like"/>
    <property type="match status" value="1"/>
</dbReference>
<dbReference type="EMBL" id="PXOG01000071">
    <property type="protein sequence ID" value="RGP78263.1"/>
    <property type="molecule type" value="Genomic_DNA"/>
</dbReference>
<dbReference type="PANTHER" id="PTHR42877">
    <property type="entry name" value="L-ORNITHINE N(5)-MONOOXYGENASE-RELATED"/>
    <property type="match status" value="1"/>
</dbReference>
<dbReference type="GO" id="GO:0050660">
    <property type="term" value="F:flavin adenine dinucleotide binding"/>
    <property type="evidence" value="ECO:0007669"/>
    <property type="project" value="InterPro"/>
</dbReference>
<evidence type="ECO:0000313" key="5">
    <source>
        <dbReference type="EMBL" id="RGP78263.1"/>
    </source>
</evidence>
<evidence type="ECO:0000256" key="1">
    <source>
        <dbReference type="ARBA" id="ARBA00010139"/>
    </source>
</evidence>
<accession>A0A395T0J2</accession>
<gene>
    <name evidence="5" type="ORF">FLONG3_3578</name>
</gene>
<dbReference type="InterPro" id="IPR020946">
    <property type="entry name" value="Flavin_mOase-like"/>
</dbReference>
<evidence type="ECO:0000256" key="4">
    <source>
        <dbReference type="ARBA" id="ARBA00023002"/>
    </source>
</evidence>
<dbReference type="Proteomes" id="UP000266234">
    <property type="component" value="Unassembled WGS sequence"/>
</dbReference>
<keyword evidence="2" id="KW-0285">Flavoprotein</keyword>
<comment type="caution">
    <text evidence="5">The sequence shown here is derived from an EMBL/GenBank/DDBJ whole genome shotgun (WGS) entry which is preliminary data.</text>
</comment>
<dbReference type="SUPFAM" id="SSF51905">
    <property type="entry name" value="FAD/NAD(P)-binding domain"/>
    <property type="match status" value="3"/>
</dbReference>
<dbReference type="OrthoDB" id="74360at2759"/>
<comment type="similarity">
    <text evidence="1">Belongs to the FAD-binding monooxygenase family.</text>
</comment>